<dbReference type="GO" id="GO:0016787">
    <property type="term" value="F:hydrolase activity"/>
    <property type="evidence" value="ECO:0007669"/>
    <property type="project" value="UniProtKB-KW"/>
</dbReference>
<feature type="region of interest" description="Disordered" evidence="9">
    <location>
        <begin position="252"/>
        <end position="281"/>
    </location>
</feature>
<evidence type="ECO:0000256" key="1">
    <source>
        <dbReference type="ARBA" id="ARBA00022723"/>
    </source>
</evidence>
<dbReference type="GO" id="GO:0008270">
    <property type="term" value="F:zinc ion binding"/>
    <property type="evidence" value="ECO:0007669"/>
    <property type="project" value="UniProtKB-KW"/>
</dbReference>
<dbReference type="SUPFAM" id="SSF52540">
    <property type="entry name" value="P-loop containing nucleoside triphosphate hydrolases"/>
    <property type="match status" value="1"/>
</dbReference>
<dbReference type="InterPro" id="IPR032675">
    <property type="entry name" value="LRR_dom_sf"/>
</dbReference>
<dbReference type="PROSITE" id="PS00518">
    <property type="entry name" value="ZF_RING_1"/>
    <property type="match status" value="1"/>
</dbReference>
<dbReference type="Gene3D" id="3.40.50.300">
    <property type="entry name" value="P-loop containing nucleotide triphosphate hydrolases"/>
    <property type="match status" value="1"/>
</dbReference>
<dbReference type="EMBL" id="CAJEUB010000018">
    <property type="protein sequence ID" value="CAD1846508.1"/>
    <property type="molecule type" value="Genomic_DNA"/>
</dbReference>
<keyword evidence="3 8" id="KW-0863">Zinc-finger</keyword>
<dbReference type="Pfam" id="PF24758">
    <property type="entry name" value="LRR_At5g56370"/>
    <property type="match status" value="1"/>
</dbReference>
<feature type="domain" description="Helicase C-terminal" evidence="11">
    <location>
        <begin position="527"/>
        <end position="630"/>
    </location>
</feature>
<dbReference type="SMART" id="SM00184">
    <property type="entry name" value="RING"/>
    <property type="match status" value="1"/>
</dbReference>
<dbReference type="Gene3D" id="3.80.10.10">
    <property type="entry name" value="Ribonuclease Inhibitor"/>
    <property type="match status" value="1"/>
</dbReference>
<evidence type="ECO:0000256" key="7">
    <source>
        <dbReference type="ARBA" id="ARBA00022840"/>
    </source>
</evidence>
<evidence type="ECO:0008006" key="13">
    <source>
        <dbReference type="Google" id="ProtNLM"/>
    </source>
</evidence>
<dbReference type="InterPro" id="IPR018957">
    <property type="entry name" value="Znf_C3HC4_RING-type"/>
</dbReference>
<dbReference type="GO" id="GO:0008094">
    <property type="term" value="F:ATP-dependent activity, acting on DNA"/>
    <property type="evidence" value="ECO:0007669"/>
    <property type="project" value="TreeGrafter"/>
</dbReference>
<dbReference type="Pfam" id="PF00097">
    <property type="entry name" value="zf-C3HC4"/>
    <property type="match status" value="1"/>
</dbReference>
<dbReference type="SUPFAM" id="SSF52058">
    <property type="entry name" value="L domain-like"/>
    <property type="match status" value="1"/>
</dbReference>
<keyword evidence="1" id="KW-0479">Metal-binding</keyword>
<dbReference type="PANTHER" id="PTHR45626">
    <property type="entry name" value="TRANSCRIPTION TERMINATION FACTOR 2-RELATED"/>
    <property type="match status" value="1"/>
</dbReference>
<keyword evidence="7" id="KW-0067">ATP-binding</keyword>
<feature type="domain" description="RING-type" evidence="10">
    <location>
        <begin position="398"/>
        <end position="434"/>
    </location>
</feature>
<protein>
    <recommendedName>
        <fullName evidence="13">Helicase-like transcription factor CHR28</fullName>
    </recommendedName>
</protein>
<keyword evidence="2" id="KW-0547">Nucleotide-binding</keyword>
<dbReference type="InterPro" id="IPR017907">
    <property type="entry name" value="Znf_RING_CS"/>
</dbReference>
<dbReference type="SMART" id="SM00490">
    <property type="entry name" value="HELICc"/>
    <property type="match status" value="1"/>
</dbReference>
<feature type="compositionally biased region" description="Basic residues" evidence="9">
    <location>
        <begin position="254"/>
        <end position="273"/>
    </location>
</feature>
<dbReference type="Pfam" id="PF00271">
    <property type="entry name" value="Helicase_C"/>
    <property type="match status" value="1"/>
</dbReference>
<sequence length="630" mass="70390">MLHFPYVYPVKEPDIPASLLACESLRTMELVNCRFPCTTKACLNLINLHKLILDRAEVTDGALCSVLSCCTALQSLSLSHVIRLRRIHVRSQSLQTLEVRYCEDLKELFIEDAPNLERLFGRRLALRQWLKVISAPKLEILHYLTAQIEKLELGNTVFEMLPHITQVSWSTPVLSLKNLTIEVNFSVHEQVKVLAGLLRCFPCLPYSANYEVSDYWEPQDTIDSLDCPLKTVTLTAYEGLVGELNFARSEFAPNKKRKTPSSSRSKAKKRGKGHKDSQSQLDIGKTLIDGEPIIKLPPKTISLKRVDFSPEERAFYLKLEANSRQQFKEYAAAGTLKQNYASILLLLLRLRQACDHPLLVKGHHSDNVGSDSLEMARQLPRDMQISLLSKLEGSSAICSICSDPPEDAVVTMCGHVFCFQCVHERLTGDENQCPATGCKDFLATDSVFSRSTLKLCVSGEYDSNASTSSSADEEPSIGQSGYISSKIRAALGILNSLCSPSSIGLKEYSEVDSVSVRTYNTITNGSDFSTHSTANPENPVKAIVFSQWTSMLDLLELSLNRDLIQYRRLDGTMSLNMRDRAVRDFNTDPEVRVMLMSLKAGNLGLNMVAACHVILLDLWWNPYAEDHAVD</sequence>
<keyword evidence="4" id="KW-0378">Hydrolase</keyword>
<dbReference type="PROSITE" id="PS51194">
    <property type="entry name" value="HELICASE_CTER"/>
    <property type="match status" value="1"/>
</dbReference>
<dbReference type="PANTHER" id="PTHR45626:SF24">
    <property type="entry name" value="HELICASE-LIKE TRANSCRIPTION FACTOR CHR28-RELATED"/>
    <property type="match status" value="1"/>
</dbReference>
<gene>
    <name evidence="12" type="ORF">CB5_LOCUS29719</name>
</gene>
<dbReference type="InterPro" id="IPR027417">
    <property type="entry name" value="P-loop_NTPase"/>
</dbReference>
<dbReference type="InterPro" id="IPR001841">
    <property type="entry name" value="Znf_RING"/>
</dbReference>
<evidence type="ECO:0000256" key="6">
    <source>
        <dbReference type="ARBA" id="ARBA00022833"/>
    </source>
</evidence>
<dbReference type="SUPFAM" id="SSF57850">
    <property type="entry name" value="RING/U-box"/>
    <property type="match status" value="1"/>
</dbReference>
<organism evidence="12">
    <name type="scientific">Ananas comosus var. bracteatus</name>
    <name type="common">red pineapple</name>
    <dbReference type="NCBI Taxonomy" id="296719"/>
    <lineage>
        <taxon>Eukaryota</taxon>
        <taxon>Viridiplantae</taxon>
        <taxon>Streptophyta</taxon>
        <taxon>Embryophyta</taxon>
        <taxon>Tracheophyta</taxon>
        <taxon>Spermatophyta</taxon>
        <taxon>Magnoliopsida</taxon>
        <taxon>Liliopsida</taxon>
        <taxon>Poales</taxon>
        <taxon>Bromeliaceae</taxon>
        <taxon>Bromelioideae</taxon>
        <taxon>Ananas</taxon>
    </lineage>
</organism>
<dbReference type="InterPro" id="IPR001650">
    <property type="entry name" value="Helicase_C-like"/>
</dbReference>
<dbReference type="GO" id="GO:0005634">
    <property type="term" value="C:nucleus"/>
    <property type="evidence" value="ECO:0007669"/>
    <property type="project" value="TreeGrafter"/>
</dbReference>
<dbReference type="GO" id="GO:0006281">
    <property type="term" value="P:DNA repair"/>
    <property type="evidence" value="ECO:0007669"/>
    <property type="project" value="TreeGrafter"/>
</dbReference>
<dbReference type="AlphaFoldDB" id="A0A6V7QU83"/>
<evidence type="ECO:0000256" key="4">
    <source>
        <dbReference type="ARBA" id="ARBA00022801"/>
    </source>
</evidence>
<dbReference type="PROSITE" id="PS50089">
    <property type="entry name" value="ZF_RING_2"/>
    <property type="match status" value="1"/>
</dbReference>
<evidence type="ECO:0000256" key="9">
    <source>
        <dbReference type="SAM" id="MobiDB-lite"/>
    </source>
</evidence>
<evidence type="ECO:0000256" key="8">
    <source>
        <dbReference type="PROSITE-ProRule" id="PRU00175"/>
    </source>
</evidence>
<dbReference type="InterPro" id="IPR055411">
    <property type="entry name" value="LRR_FXL15/At3g58940/PEG3-like"/>
</dbReference>
<dbReference type="GO" id="GO:0005524">
    <property type="term" value="F:ATP binding"/>
    <property type="evidence" value="ECO:0007669"/>
    <property type="project" value="UniProtKB-KW"/>
</dbReference>
<name>A0A6V7QU83_ANACO</name>
<evidence type="ECO:0000256" key="5">
    <source>
        <dbReference type="ARBA" id="ARBA00022806"/>
    </source>
</evidence>
<dbReference type="InterPro" id="IPR049730">
    <property type="entry name" value="SNF2/RAD54-like_C"/>
</dbReference>
<evidence type="ECO:0000259" key="11">
    <source>
        <dbReference type="PROSITE" id="PS51194"/>
    </source>
</evidence>
<dbReference type="InterPro" id="IPR013083">
    <property type="entry name" value="Znf_RING/FYVE/PHD"/>
</dbReference>
<dbReference type="CDD" id="cd18793">
    <property type="entry name" value="SF2_C_SNF"/>
    <property type="match status" value="1"/>
</dbReference>
<proteinExistence type="predicted"/>
<dbReference type="InterPro" id="IPR050628">
    <property type="entry name" value="SNF2_RAD54_helicase_TF"/>
</dbReference>
<keyword evidence="6" id="KW-0862">Zinc</keyword>
<evidence type="ECO:0000256" key="2">
    <source>
        <dbReference type="ARBA" id="ARBA00022741"/>
    </source>
</evidence>
<evidence type="ECO:0000256" key="3">
    <source>
        <dbReference type="ARBA" id="ARBA00022771"/>
    </source>
</evidence>
<evidence type="ECO:0000259" key="10">
    <source>
        <dbReference type="PROSITE" id="PS50089"/>
    </source>
</evidence>
<dbReference type="Gene3D" id="3.30.40.10">
    <property type="entry name" value="Zinc/RING finger domain, C3HC4 (zinc finger)"/>
    <property type="match status" value="1"/>
</dbReference>
<accession>A0A6V7QU83</accession>
<evidence type="ECO:0000313" key="12">
    <source>
        <dbReference type="EMBL" id="CAD1846508.1"/>
    </source>
</evidence>
<keyword evidence="5" id="KW-0347">Helicase</keyword>
<reference evidence="12" key="1">
    <citation type="submission" date="2020-07" db="EMBL/GenBank/DDBJ databases">
        <authorList>
            <person name="Lin J."/>
        </authorList>
    </citation>
    <scope>NUCLEOTIDE SEQUENCE</scope>
</reference>
<dbReference type="GO" id="GO:0004386">
    <property type="term" value="F:helicase activity"/>
    <property type="evidence" value="ECO:0007669"/>
    <property type="project" value="UniProtKB-KW"/>
</dbReference>